<dbReference type="OrthoDB" id="8140477at2"/>
<protein>
    <recommendedName>
        <fullName evidence="5">DUF1236 domain-containing protein</fullName>
    </recommendedName>
</protein>
<dbReference type="EMBL" id="QKQS01000033">
    <property type="protein sequence ID" value="PZA09515.1"/>
    <property type="molecule type" value="Genomic_DNA"/>
</dbReference>
<feature type="signal peptide" evidence="2">
    <location>
        <begin position="1"/>
        <end position="20"/>
    </location>
</feature>
<feature type="compositionally biased region" description="Low complexity" evidence="1">
    <location>
        <begin position="93"/>
        <end position="104"/>
    </location>
</feature>
<evidence type="ECO:0000313" key="4">
    <source>
        <dbReference type="Proteomes" id="UP000248134"/>
    </source>
</evidence>
<dbReference type="AlphaFoldDB" id="A0A323U9R9"/>
<dbReference type="Proteomes" id="UP000248134">
    <property type="component" value="Unassembled WGS sequence"/>
</dbReference>
<organism evidence="3 4">
    <name type="scientific">Rhodopseudomonas palustris</name>
    <dbReference type="NCBI Taxonomy" id="1076"/>
    <lineage>
        <taxon>Bacteria</taxon>
        <taxon>Pseudomonadati</taxon>
        <taxon>Pseudomonadota</taxon>
        <taxon>Alphaproteobacteria</taxon>
        <taxon>Hyphomicrobiales</taxon>
        <taxon>Nitrobacteraceae</taxon>
        <taxon>Rhodopseudomonas</taxon>
    </lineage>
</organism>
<dbReference type="InterPro" id="IPR009642">
    <property type="entry name" value="DUF1236"/>
</dbReference>
<feature type="chain" id="PRO_5016429528" description="DUF1236 domain-containing protein" evidence="2">
    <location>
        <begin position="21"/>
        <end position="148"/>
    </location>
</feature>
<keyword evidence="2" id="KW-0732">Signal</keyword>
<evidence type="ECO:0000256" key="1">
    <source>
        <dbReference type="SAM" id="MobiDB-lite"/>
    </source>
</evidence>
<dbReference type="Pfam" id="PF06823">
    <property type="entry name" value="DUF1236"/>
    <property type="match status" value="1"/>
</dbReference>
<comment type="caution">
    <text evidence="3">The sequence shown here is derived from an EMBL/GenBank/DDBJ whole genome shotgun (WGS) entry which is preliminary data.</text>
</comment>
<dbReference type="RefSeq" id="WP_110788426.1">
    <property type="nucleotide sequence ID" value="NZ_QKQS01000033.1"/>
</dbReference>
<proteinExistence type="predicted"/>
<name>A0A323U9R9_RHOPL</name>
<feature type="compositionally biased region" description="Polar residues" evidence="1">
    <location>
        <begin position="78"/>
        <end position="92"/>
    </location>
</feature>
<reference evidence="3 4" key="1">
    <citation type="submission" date="2018-06" db="EMBL/GenBank/DDBJ databases">
        <title>Draft Whole-Genome Sequence of the purple photosynthetic bacterium Rhodospeudomonas palustris XCP.</title>
        <authorList>
            <person name="Rayyan A."/>
            <person name="Meyer T.E."/>
            <person name="Kyndt J.A."/>
        </authorList>
    </citation>
    <scope>NUCLEOTIDE SEQUENCE [LARGE SCALE GENOMIC DNA]</scope>
    <source>
        <strain evidence="3 4">XCP</strain>
    </source>
</reference>
<evidence type="ECO:0008006" key="5">
    <source>
        <dbReference type="Google" id="ProtNLM"/>
    </source>
</evidence>
<dbReference type="Gene3D" id="3.10.450.160">
    <property type="entry name" value="inner membrane protein cigr"/>
    <property type="match status" value="1"/>
</dbReference>
<accession>A0A323U9R9</accession>
<evidence type="ECO:0000313" key="3">
    <source>
        <dbReference type="EMBL" id="PZA09515.1"/>
    </source>
</evidence>
<sequence length="148" mass="15853">MKQHLSIILASALTFAGASAAFAGSMSQNNAATGMERGDTSNAMKRNDRMEHATTGSTAPQGRLTLSDAQKQKLWGDLSSNAQRQTPPASFSGNVGEVVPNNVNTKPLPSQATNEVPVIRNYNYAMLNDRIVLVNPRTNKVAGVIRQQ</sequence>
<gene>
    <name evidence="3" type="ORF">DNX69_23515</name>
</gene>
<feature type="region of interest" description="Disordered" evidence="1">
    <location>
        <begin position="30"/>
        <end position="109"/>
    </location>
</feature>
<evidence type="ECO:0000256" key="2">
    <source>
        <dbReference type="SAM" id="SignalP"/>
    </source>
</evidence>